<reference evidence="2" key="1">
    <citation type="submission" date="2020-10" db="EMBL/GenBank/DDBJ databases">
        <authorList>
            <person name="Abbas A."/>
            <person name="Razzaq R."/>
            <person name="Waqas M."/>
            <person name="Abbas N."/>
            <person name="Nielsen T.K."/>
            <person name="Hansen L.H."/>
            <person name="Hussain S."/>
            <person name="Shahid M."/>
        </authorList>
    </citation>
    <scope>NUCLEOTIDE SEQUENCE</scope>
    <source>
        <strain evidence="2">S14</strain>
    </source>
</reference>
<dbReference type="InterPro" id="IPR006311">
    <property type="entry name" value="TAT_signal"/>
</dbReference>
<sequence length="339" mass="36362">MTILRRRAALAGVLLAGLSMGWPALPAQAQEPGCKGEDVIAKAKAEKPEQYAAFEAEARKIPNAEGLLWRIETKGAPASYLFGTMHSTEADLVDLAGPVREALGQARSVAVEIVRGDAADTQAKIVAYVSQNAIDTTGKGLDGLTEAQAAAVRKRLQASGLPAEIAPMLKPWFLGVTLSTSACELRQMASGKLTVDGTVEKIGREAGADVVGLETVEEQLGAISKIAPETARRMIRDAVSTETMSDDMQATTLALYRARRVGWYFATKADTFGEAFDLDAYKDFVEDIVDRRNRLMLERSKALIDKGSAFVAVGALHLPGRNGLVELLRGQGYAVTKVW</sequence>
<proteinExistence type="predicted"/>
<name>A0ABU1DBY8_9HYPH</name>
<comment type="caution">
    <text evidence="2">The sequence shown here is derived from an EMBL/GenBank/DDBJ whole genome shotgun (WGS) entry which is preliminary data.</text>
</comment>
<evidence type="ECO:0000313" key="2">
    <source>
        <dbReference type="EMBL" id="MDR4305628.1"/>
    </source>
</evidence>
<dbReference type="InterPro" id="IPR047111">
    <property type="entry name" value="YbaP-like"/>
</dbReference>
<feature type="signal peptide" evidence="1">
    <location>
        <begin position="1"/>
        <end position="29"/>
    </location>
</feature>
<dbReference type="CDD" id="cd14789">
    <property type="entry name" value="Tiki"/>
    <property type="match status" value="1"/>
</dbReference>
<evidence type="ECO:0000256" key="1">
    <source>
        <dbReference type="SAM" id="SignalP"/>
    </source>
</evidence>
<dbReference type="Proteomes" id="UP001181622">
    <property type="component" value="Unassembled WGS sequence"/>
</dbReference>
<feature type="chain" id="PRO_5046824730" evidence="1">
    <location>
        <begin position="30"/>
        <end position="339"/>
    </location>
</feature>
<dbReference type="Pfam" id="PF01963">
    <property type="entry name" value="TraB_PrgY_gumN"/>
    <property type="match status" value="1"/>
</dbReference>
<evidence type="ECO:0000313" key="3">
    <source>
        <dbReference type="Proteomes" id="UP001181622"/>
    </source>
</evidence>
<dbReference type="RefSeq" id="WP_309388781.1">
    <property type="nucleotide sequence ID" value="NZ_JADBEO010000005.1"/>
</dbReference>
<protein>
    <submittedName>
        <fullName evidence="2">TraB/GumN family protein</fullName>
    </submittedName>
</protein>
<dbReference type="EMBL" id="JADBEO010000005">
    <property type="protein sequence ID" value="MDR4305628.1"/>
    <property type="molecule type" value="Genomic_DNA"/>
</dbReference>
<dbReference type="PROSITE" id="PS51318">
    <property type="entry name" value="TAT"/>
    <property type="match status" value="1"/>
</dbReference>
<accession>A0ABU1DBY8</accession>
<dbReference type="InterPro" id="IPR002816">
    <property type="entry name" value="TraB/PrgY/GumN_fam"/>
</dbReference>
<gene>
    <name evidence="2" type="ORF">IHQ68_03195</name>
</gene>
<organism evidence="2 3">
    <name type="scientific">Chelatococcus sambhunathii</name>
    <dbReference type="NCBI Taxonomy" id="363953"/>
    <lineage>
        <taxon>Bacteria</taxon>
        <taxon>Pseudomonadati</taxon>
        <taxon>Pseudomonadota</taxon>
        <taxon>Alphaproteobacteria</taxon>
        <taxon>Hyphomicrobiales</taxon>
        <taxon>Chelatococcaceae</taxon>
        <taxon>Chelatococcus</taxon>
    </lineage>
</organism>
<keyword evidence="3" id="KW-1185">Reference proteome</keyword>
<dbReference type="PANTHER" id="PTHR40590:SF1">
    <property type="entry name" value="CYTOPLASMIC PROTEIN"/>
    <property type="match status" value="1"/>
</dbReference>
<keyword evidence="1" id="KW-0732">Signal</keyword>
<dbReference type="PANTHER" id="PTHR40590">
    <property type="entry name" value="CYTOPLASMIC PROTEIN-RELATED"/>
    <property type="match status" value="1"/>
</dbReference>